<dbReference type="InterPro" id="IPR007329">
    <property type="entry name" value="FMN-bd"/>
</dbReference>
<feature type="signal peptide" evidence="1">
    <location>
        <begin position="1"/>
        <end position="18"/>
    </location>
</feature>
<feature type="domain" description="FMN-binding" evidence="2">
    <location>
        <begin position="46"/>
        <end position="124"/>
    </location>
</feature>
<dbReference type="Proteomes" id="UP000002772">
    <property type="component" value="Unassembled WGS sequence"/>
</dbReference>
<dbReference type="GO" id="GO:0016020">
    <property type="term" value="C:membrane"/>
    <property type="evidence" value="ECO:0007669"/>
    <property type="project" value="InterPro"/>
</dbReference>
<evidence type="ECO:0000259" key="2">
    <source>
        <dbReference type="SMART" id="SM00900"/>
    </source>
</evidence>
<gene>
    <name evidence="3" type="ORF">Premu_0999</name>
</gene>
<proteinExistence type="predicted"/>
<dbReference type="OrthoDB" id="1081374at2"/>
<sequence>MKKIVLMSMAAVAILTSAGVVGDAVMIKEGKTTVVNTSTLTNDVRGFRGPTPVKIYIKGNKVQKIEPLANKETPKFFAVAKKALSQFEGKSVSKVARMQVDAKTGATFSTKALVKNVQEGVRYYKEHK</sequence>
<protein>
    <submittedName>
        <fullName evidence="3">FMN-binding domain protein</fullName>
    </submittedName>
</protein>
<keyword evidence="4" id="KW-1185">Reference proteome</keyword>
<name>F8N7T6_9BACT</name>
<dbReference type="EMBL" id="GL945017">
    <property type="protein sequence ID" value="EGN56441.1"/>
    <property type="molecule type" value="Genomic_DNA"/>
</dbReference>
<accession>F8N7T6</accession>
<dbReference type="GO" id="GO:0010181">
    <property type="term" value="F:FMN binding"/>
    <property type="evidence" value="ECO:0007669"/>
    <property type="project" value="InterPro"/>
</dbReference>
<keyword evidence="1" id="KW-0732">Signal</keyword>
<dbReference type="SMART" id="SM00900">
    <property type="entry name" value="FMN_bind"/>
    <property type="match status" value="1"/>
</dbReference>
<dbReference type="HOGENOM" id="CLU_155230_0_0_10"/>
<dbReference type="AlphaFoldDB" id="F8N7T6"/>
<feature type="chain" id="PRO_5003375817" evidence="1">
    <location>
        <begin position="19"/>
        <end position="128"/>
    </location>
</feature>
<evidence type="ECO:0000313" key="4">
    <source>
        <dbReference type="Proteomes" id="UP000002772"/>
    </source>
</evidence>
<organism evidence="3 4">
    <name type="scientific">Hallella multisaccharivorax DSM 17128</name>
    <dbReference type="NCBI Taxonomy" id="688246"/>
    <lineage>
        <taxon>Bacteria</taxon>
        <taxon>Pseudomonadati</taxon>
        <taxon>Bacteroidota</taxon>
        <taxon>Bacteroidia</taxon>
        <taxon>Bacteroidales</taxon>
        <taxon>Prevotellaceae</taxon>
        <taxon>Hallella</taxon>
    </lineage>
</organism>
<evidence type="ECO:0000313" key="3">
    <source>
        <dbReference type="EMBL" id="EGN56441.1"/>
    </source>
</evidence>
<dbReference type="eggNOG" id="COG3976">
    <property type="taxonomic scope" value="Bacteria"/>
</dbReference>
<evidence type="ECO:0000256" key="1">
    <source>
        <dbReference type="SAM" id="SignalP"/>
    </source>
</evidence>
<dbReference type="RefSeq" id="WP_007573558.1">
    <property type="nucleotide sequence ID" value="NZ_BPTS01000001.1"/>
</dbReference>
<dbReference type="Pfam" id="PF04205">
    <property type="entry name" value="FMN_bind"/>
    <property type="match status" value="1"/>
</dbReference>
<reference evidence="4" key="1">
    <citation type="journal article" date="2011" name="Stand. Genomic Sci.">
        <title>Non-contiguous finished genome sequence of the opportunistic oral pathogen Prevotella multisaccharivorax type strain (PPPA20).</title>
        <authorList>
            <person name="Pati A."/>
            <person name="Gronow S."/>
            <person name="Lu M."/>
            <person name="Lapidus A."/>
            <person name="Nolan M."/>
            <person name="Lucas S."/>
            <person name="Hammon N."/>
            <person name="Deshpande S."/>
            <person name="Cheng J.F."/>
            <person name="Tapia R."/>
            <person name="Han C."/>
            <person name="Goodwin L."/>
            <person name="Pitluck S."/>
            <person name="Liolios K."/>
            <person name="Pagani I."/>
            <person name="Mavromatis K."/>
            <person name="Mikhailova N."/>
            <person name="Huntemann M."/>
            <person name="Chen A."/>
            <person name="Palaniappan K."/>
            <person name="Land M."/>
            <person name="Hauser L."/>
            <person name="Detter J.C."/>
            <person name="Brambilla E.M."/>
            <person name="Rohde M."/>
            <person name="Goker M."/>
            <person name="Woyke T."/>
            <person name="Bristow J."/>
            <person name="Eisen J.A."/>
            <person name="Markowitz V."/>
            <person name="Hugenholtz P."/>
            <person name="Kyrpides N.C."/>
            <person name="Klenk H.P."/>
            <person name="Ivanova N."/>
        </authorList>
    </citation>
    <scope>NUCLEOTIDE SEQUENCE [LARGE SCALE GENOMIC DNA]</scope>
    <source>
        <strain evidence="4">DSM 17128</strain>
    </source>
</reference>